<evidence type="ECO:0000313" key="2">
    <source>
        <dbReference type="Proteomes" id="UP000269721"/>
    </source>
</evidence>
<keyword evidence="2" id="KW-1185">Reference proteome</keyword>
<evidence type="ECO:0000313" key="1">
    <source>
        <dbReference type="EMBL" id="RKO84712.1"/>
    </source>
</evidence>
<dbReference type="Proteomes" id="UP000269721">
    <property type="component" value="Unassembled WGS sequence"/>
</dbReference>
<sequence>MPKIALNPFRNTLSLAGITLRHDTLLDQAVKRTSDVEFNSVVIAGDLTANGNVTFTGSVSEIETTILLIKDNLIDIDVGNNFPILTGGFRIQRGPGIEGNLQTVATRQDNLIDGYVMVWNAALSSFDSVNVVSIPFTFSNTLTVSSLNFGASTSSPSMYNDISQGVVIDTIGNITLGSSQSSIGSLVVIPNGKSIGFGSNTIGVDSFGNIMMQTPILVLGENSSVSWGSTGSIYAENGGANIALSGGTVSVNATSEFSIVGAAKITHGGVGMLSIVNGNYQISSVNDLLFTSSNPTGYSVFDRLSINRNANFTSDTSGYLLLETLNDIYFNPATNIFINSGKVLCFGSSNNTISNSSNGNNLLITSLAGSIYLNAVASSSIIIPVEVSLQIGNGTILSEATDGTTNIRSNGNMILSAGVGYSIIVNDGVRLSIGNGNAIVGNSGNMSITATDQLVLSAPSGIQVPKNIPLTFSDTYHNMYQDNSGNMVINSNQNIVFSATGNVSIVGSTLSISSCEIYRDVDGTLALSSGSSSSVKAVQTFLTESNLSADLVSGTGSLVSSGGVLVQKNLIVRGDTLLQSGLNVANVVTIDDANVPINITNSSSVDGTAVGLQASWDTTLGYTLGRGDPTDNFSGRAMLFTIPTFLAYGMGSSPSFQFTSNRGDHYFSIGSTAVNVPVTSMLNIASTSDEAITVAGGGTIDRLVVANGFSAGGGTFSVTDSAVTFNNQLTVQNGFYLFGNGGSQLILSNDIATGSNFYLNSAFAQSVQVSGAVSVTGNLSANGGLTPVQETDAATKQYVDNVARGLSAKVAVIAATVGTSLDLTQPLFALDNKTEFTR</sequence>
<protein>
    <submittedName>
        <fullName evidence="1">Uncharacterized protein</fullName>
    </submittedName>
</protein>
<gene>
    <name evidence="1" type="ORF">BDK51DRAFT_44500</name>
</gene>
<name>A0A4P9VZG2_9FUNG</name>
<proteinExistence type="predicted"/>
<dbReference type="AlphaFoldDB" id="A0A4P9VZG2"/>
<dbReference type="EMBL" id="KZ999813">
    <property type="protein sequence ID" value="RKO84712.1"/>
    <property type="molecule type" value="Genomic_DNA"/>
</dbReference>
<accession>A0A4P9VZG2</accession>
<organism evidence="1 2">
    <name type="scientific">Blyttiomyces helicus</name>
    <dbReference type="NCBI Taxonomy" id="388810"/>
    <lineage>
        <taxon>Eukaryota</taxon>
        <taxon>Fungi</taxon>
        <taxon>Fungi incertae sedis</taxon>
        <taxon>Chytridiomycota</taxon>
        <taxon>Chytridiomycota incertae sedis</taxon>
        <taxon>Chytridiomycetes</taxon>
        <taxon>Chytridiomycetes incertae sedis</taxon>
        <taxon>Blyttiomyces</taxon>
    </lineage>
</organism>
<reference evidence="2" key="1">
    <citation type="journal article" date="2018" name="Nat. Microbiol.">
        <title>Leveraging single-cell genomics to expand the fungal tree of life.</title>
        <authorList>
            <person name="Ahrendt S.R."/>
            <person name="Quandt C.A."/>
            <person name="Ciobanu D."/>
            <person name="Clum A."/>
            <person name="Salamov A."/>
            <person name="Andreopoulos B."/>
            <person name="Cheng J.F."/>
            <person name="Woyke T."/>
            <person name="Pelin A."/>
            <person name="Henrissat B."/>
            <person name="Reynolds N.K."/>
            <person name="Benny G.L."/>
            <person name="Smith M.E."/>
            <person name="James T.Y."/>
            <person name="Grigoriev I.V."/>
        </authorList>
    </citation>
    <scope>NUCLEOTIDE SEQUENCE [LARGE SCALE GENOMIC DNA]</scope>
</reference>